<dbReference type="EMBL" id="MSCT01000009">
    <property type="protein sequence ID" value="OLF54793.1"/>
    <property type="molecule type" value="Genomic_DNA"/>
</dbReference>
<reference evidence="1 2" key="1">
    <citation type="submission" date="2016-12" db="EMBL/GenBank/DDBJ databases">
        <authorList>
            <person name="Song W.-J."/>
            <person name="Kurnit D.M."/>
        </authorList>
    </citation>
    <scope>NUCLEOTIDE SEQUENCE [LARGE SCALE GENOMIC DNA]</scope>
    <source>
        <strain evidence="1 2">PCL1601</strain>
    </source>
</reference>
<sequence>MTLGTFVYKTARKTLIGLLLMALGGWMAWLWLTLAGPAAWMPSFKILEPLSIEGQGTGLPAGAVLFYDTSFAEGHSRYLAYFYHKGRIAQEALPNALWPGQARISPLWLENIDPGNAPGSSVTREDVIAAVQAGQLSRQELAAIVESLPR</sequence>
<gene>
    <name evidence="1" type="ORF">BTN82_11890</name>
</gene>
<comment type="caution">
    <text evidence="1">The sequence shown here is derived from an EMBL/GenBank/DDBJ whole genome shotgun (WGS) entry which is preliminary data.</text>
</comment>
<accession>A0A1Q8ESM5</accession>
<dbReference type="OrthoDB" id="6896040at2"/>
<name>A0A1Q8ESM5_9PSED</name>
<evidence type="ECO:0000313" key="2">
    <source>
        <dbReference type="Proteomes" id="UP000185578"/>
    </source>
</evidence>
<dbReference type="Proteomes" id="UP000185578">
    <property type="component" value="Unassembled WGS sequence"/>
</dbReference>
<dbReference type="AlphaFoldDB" id="A0A1Q8ESM5"/>
<evidence type="ECO:0000313" key="1">
    <source>
        <dbReference type="EMBL" id="OLF54793.1"/>
    </source>
</evidence>
<protein>
    <submittedName>
        <fullName evidence="1">Uncharacterized protein</fullName>
    </submittedName>
</protein>
<proteinExistence type="predicted"/>
<organism evidence="1 2">
    <name type="scientific">Pseudomonas chlororaphis</name>
    <dbReference type="NCBI Taxonomy" id="587753"/>
    <lineage>
        <taxon>Bacteria</taxon>
        <taxon>Pseudomonadati</taxon>
        <taxon>Pseudomonadota</taxon>
        <taxon>Gammaproteobacteria</taxon>
        <taxon>Pseudomonadales</taxon>
        <taxon>Pseudomonadaceae</taxon>
        <taxon>Pseudomonas</taxon>
    </lineage>
</organism>